<keyword evidence="2" id="KW-1185">Reference proteome</keyword>
<dbReference type="EMBL" id="JBHTBS010000038">
    <property type="protein sequence ID" value="MFC7339684.1"/>
    <property type="molecule type" value="Genomic_DNA"/>
</dbReference>
<evidence type="ECO:0000313" key="1">
    <source>
        <dbReference type="EMBL" id="MFC7339684.1"/>
    </source>
</evidence>
<dbReference type="RefSeq" id="WP_379716966.1">
    <property type="nucleotide sequence ID" value="NZ_JBHTBS010000038.1"/>
</dbReference>
<name>A0ABW2LCY8_9BACT</name>
<evidence type="ECO:0000313" key="2">
    <source>
        <dbReference type="Proteomes" id="UP001596472"/>
    </source>
</evidence>
<comment type="caution">
    <text evidence="1">The sequence shown here is derived from an EMBL/GenBank/DDBJ whole genome shotgun (WGS) entry which is preliminary data.</text>
</comment>
<accession>A0ABW2LCY8</accession>
<sequence>MMQLENHQAQQAEDGDPSQRPCYVSVLVIQSGNENRRAAMRAGIAISQTFDKEMRPCLHSASQVRVITERSGSSVSIPISEYSPRFFLENTFDRMFSRQEMLLMERREEVLYRATIGDHSLAGSDDLLVAGLYGGRSALSVIPKPFITISVNLSDMSSRRRIRVQLHFDDEESIADLGLKTLFPKQHRLLSGRSKSYYFIWEVEEFLSKVAERTDSIPIIQGVDHVWVTDSAREGTSLDSFEFVPVVPLAPLLGKSDGTTLKFIVRAGSSFGSPTLCRVDSIQHEKAVFDFYFPESQAQLPYSKSPSRSCFTANGFLVFHEIPGSNAYEFAQISREQQEIEQVGHGDGE</sequence>
<protein>
    <submittedName>
        <fullName evidence="1">Uncharacterized protein</fullName>
    </submittedName>
</protein>
<organism evidence="1 2">
    <name type="scientific">Haloferula chungangensis</name>
    <dbReference type="NCBI Taxonomy" id="1048331"/>
    <lineage>
        <taxon>Bacteria</taxon>
        <taxon>Pseudomonadati</taxon>
        <taxon>Verrucomicrobiota</taxon>
        <taxon>Verrucomicrobiia</taxon>
        <taxon>Verrucomicrobiales</taxon>
        <taxon>Verrucomicrobiaceae</taxon>
        <taxon>Haloferula</taxon>
    </lineage>
</organism>
<proteinExistence type="predicted"/>
<reference evidence="2" key="1">
    <citation type="journal article" date="2019" name="Int. J. Syst. Evol. Microbiol.">
        <title>The Global Catalogue of Microorganisms (GCM) 10K type strain sequencing project: providing services to taxonomists for standard genome sequencing and annotation.</title>
        <authorList>
            <consortium name="The Broad Institute Genomics Platform"/>
            <consortium name="The Broad Institute Genome Sequencing Center for Infectious Disease"/>
            <person name="Wu L."/>
            <person name="Ma J."/>
        </authorList>
    </citation>
    <scope>NUCLEOTIDE SEQUENCE [LARGE SCALE GENOMIC DNA]</scope>
    <source>
        <strain evidence="2">CGMCC 4.1467</strain>
    </source>
</reference>
<gene>
    <name evidence="1" type="ORF">ACFQY0_21040</name>
</gene>
<dbReference type="Proteomes" id="UP001596472">
    <property type="component" value="Unassembled WGS sequence"/>
</dbReference>